<dbReference type="GO" id="GO:0071949">
    <property type="term" value="F:FAD binding"/>
    <property type="evidence" value="ECO:0007669"/>
    <property type="project" value="InterPro"/>
</dbReference>
<dbReference type="Gene3D" id="3.50.50.60">
    <property type="entry name" value="FAD/NAD(P)-binding domain"/>
    <property type="match status" value="1"/>
</dbReference>
<keyword evidence="2" id="KW-0274">FAD</keyword>
<dbReference type="GO" id="GO:0044550">
    <property type="term" value="P:secondary metabolite biosynthetic process"/>
    <property type="evidence" value="ECO:0007669"/>
    <property type="project" value="TreeGrafter"/>
</dbReference>
<dbReference type="Pfam" id="PF01494">
    <property type="entry name" value="FAD_binding_3"/>
    <property type="match status" value="1"/>
</dbReference>
<sequence length="443" mass="49201">MSTTAEFHVAIVGGGLGGICLGLALQHRNIPFTIYESRAEFSEIGAGIVMAAHAVRALQLCEPSLAEKFHALVGNNDAAPASLSVRNELRYGVSRHRHEDSEVIHQVVRSRTGARTVHRNELMTMLAKDSEAGCAQFNKRLTSYEHKDGRVELKFADGTAASANLLVAMDGIHSSVRTCMFGAQSPLSKPIYSECLAYRAVISMDRYIEAFGVPVTHSTIRLGPKKFLINYPVSGGTQVNCVAFMDKCGSGEEWPHTEWIIPSQREQLRRDFQGFGPGVQKILDAMELTDPSVWALHQHSAQPDSFVDNLVILMGDAAHSMLPHLGAGASQAIEDAYVLAETLASPTLRWGPVSAEPLHEALTATEQARKPRFSEVQRLSKDNGRRFLDFVDEKLERQALQEWLDEYERRFDWLWDYDVAVDAVKARELLEQSLQKTEDVNKS</sequence>
<proteinExistence type="predicted"/>
<evidence type="ECO:0000256" key="2">
    <source>
        <dbReference type="ARBA" id="ARBA00022827"/>
    </source>
</evidence>
<reference evidence="5 7" key="1">
    <citation type="submission" date="2015-10" db="EMBL/GenBank/DDBJ databases">
        <title>The cercosporin biosynthetic gene cluster was horizontally transferred to several fungal lineages and shown to be expanded in Cercospora beticola based on microsynteny with recipient genomes.</title>
        <authorList>
            <person name="De Jonge R."/>
            <person name="Ebert M.K."/>
            <person name="Suttle J.C."/>
            <person name="Jurick Ii W.M."/>
            <person name="Secor G.A."/>
            <person name="Thomma B.P."/>
            <person name="Van De Peer Y."/>
            <person name="Bolton M.D."/>
        </authorList>
    </citation>
    <scope>NUCLEOTIDE SEQUENCE [LARGE SCALE GENOMIC DNA]</scope>
    <source>
        <strain evidence="5 7">09-40</strain>
    </source>
</reference>
<dbReference type="InterPro" id="IPR002938">
    <property type="entry name" value="FAD-bd"/>
</dbReference>
<evidence type="ECO:0000313" key="7">
    <source>
        <dbReference type="Proteomes" id="UP000230605"/>
    </source>
</evidence>
<evidence type="ECO:0000313" key="5">
    <source>
        <dbReference type="EMBL" id="PIA80004.1"/>
    </source>
</evidence>
<dbReference type="PANTHER" id="PTHR46720:SF3">
    <property type="entry name" value="FAD-BINDING DOMAIN-CONTAINING PROTEIN-RELATED"/>
    <property type="match status" value="1"/>
</dbReference>
<evidence type="ECO:0000256" key="1">
    <source>
        <dbReference type="ARBA" id="ARBA00022630"/>
    </source>
</evidence>
<dbReference type="Proteomes" id="UP000230605">
    <property type="component" value="Unassembled WGS sequence"/>
</dbReference>
<dbReference type="EMBL" id="CP134192">
    <property type="protein sequence ID" value="WPB07670.1"/>
    <property type="molecule type" value="Genomic_DNA"/>
</dbReference>
<feature type="domain" description="FAD-binding" evidence="4">
    <location>
        <begin position="7"/>
        <end position="346"/>
    </location>
</feature>
<keyword evidence="1" id="KW-0285">Flavoprotein</keyword>
<organism evidence="5 7">
    <name type="scientific">Cercospora beticola</name>
    <name type="common">Sugarbeet leaf spot fungus</name>
    <dbReference type="NCBI Taxonomy" id="122368"/>
    <lineage>
        <taxon>Eukaryota</taxon>
        <taxon>Fungi</taxon>
        <taxon>Dikarya</taxon>
        <taxon>Ascomycota</taxon>
        <taxon>Pezizomycotina</taxon>
        <taxon>Dothideomycetes</taxon>
        <taxon>Dothideomycetidae</taxon>
        <taxon>Mycosphaerellales</taxon>
        <taxon>Mycosphaerellaceae</taxon>
        <taxon>Cercospora</taxon>
    </lineage>
</organism>
<dbReference type="AlphaFoldDB" id="A0A2G5GIC6"/>
<dbReference type="InterPro" id="IPR036188">
    <property type="entry name" value="FAD/NAD-bd_sf"/>
</dbReference>
<evidence type="ECO:0000313" key="8">
    <source>
        <dbReference type="Proteomes" id="UP001302367"/>
    </source>
</evidence>
<keyword evidence="3" id="KW-0560">Oxidoreductase</keyword>
<evidence type="ECO:0000256" key="3">
    <source>
        <dbReference type="ARBA" id="ARBA00023002"/>
    </source>
</evidence>
<name>A0A2G5GIC6_CERBT</name>
<dbReference type="SUPFAM" id="SSF54373">
    <property type="entry name" value="FAD-linked reductases, C-terminal domain"/>
    <property type="match status" value="1"/>
</dbReference>
<dbReference type="GO" id="GO:0016491">
    <property type="term" value="F:oxidoreductase activity"/>
    <property type="evidence" value="ECO:0007669"/>
    <property type="project" value="UniProtKB-KW"/>
</dbReference>
<dbReference type="InterPro" id="IPR051104">
    <property type="entry name" value="FAD_monoxygenase"/>
</dbReference>
<dbReference type="OrthoDB" id="417877at2759"/>
<evidence type="ECO:0000259" key="4">
    <source>
        <dbReference type="Pfam" id="PF01494"/>
    </source>
</evidence>
<dbReference type="PRINTS" id="PR00420">
    <property type="entry name" value="RNGMNOXGNASE"/>
</dbReference>
<gene>
    <name evidence="5" type="ORF">CB0940_12107</name>
    <name evidence="6" type="ORF">RHO25_012331</name>
</gene>
<dbReference type="EMBL" id="LKMD01000252">
    <property type="protein sequence ID" value="PIA80004.1"/>
    <property type="molecule type" value="Genomic_DNA"/>
</dbReference>
<dbReference type="SUPFAM" id="SSF51905">
    <property type="entry name" value="FAD/NAD(P)-binding domain"/>
    <property type="match status" value="1"/>
</dbReference>
<dbReference type="PANTHER" id="PTHR46720">
    <property type="entry name" value="HYDROXYLASE, PUTATIVE (AFU_ORTHOLOGUE AFUA_3G01460)-RELATED"/>
    <property type="match status" value="1"/>
</dbReference>
<keyword evidence="8" id="KW-1185">Reference proteome</keyword>
<accession>A0A2G5GIC6</accession>
<dbReference type="Proteomes" id="UP001302367">
    <property type="component" value="Chromosome 9"/>
</dbReference>
<evidence type="ECO:0000313" key="6">
    <source>
        <dbReference type="EMBL" id="WPB07670.1"/>
    </source>
</evidence>
<reference evidence="6 8" key="2">
    <citation type="submission" date="2023-09" db="EMBL/GenBank/DDBJ databases">
        <title>Complete-Gapless Cercospora beticola genome.</title>
        <authorList>
            <person name="Wyatt N.A."/>
            <person name="Spanner R.E."/>
            <person name="Bolton M.D."/>
        </authorList>
    </citation>
    <scope>NUCLEOTIDE SEQUENCE [LARGE SCALE GENOMIC DNA]</scope>
    <source>
        <strain evidence="6">Cb09-40</strain>
    </source>
</reference>
<protein>
    <submittedName>
        <fullName evidence="5">Salicylate hydroxylase</fullName>
    </submittedName>
</protein>